<evidence type="ECO:0000313" key="11">
    <source>
        <dbReference type="Proteomes" id="UP000831947"/>
    </source>
</evidence>
<evidence type="ECO:0000256" key="7">
    <source>
        <dbReference type="HAMAP-Rule" id="MF_00555"/>
    </source>
</evidence>
<dbReference type="InterPro" id="IPR006195">
    <property type="entry name" value="aa-tRNA-synth_II"/>
</dbReference>
<keyword evidence="5 7" id="KW-0067">ATP-binding</keyword>
<dbReference type="NCBIfam" id="TIGR00669">
    <property type="entry name" value="asnA"/>
    <property type="match status" value="1"/>
</dbReference>
<keyword evidence="3 7" id="KW-0028">Amino-acid biosynthesis</keyword>
<keyword evidence="4 7" id="KW-0547">Nucleotide-binding</keyword>
<evidence type="ECO:0000313" key="10">
    <source>
        <dbReference type="EMBL" id="UQS83072.1"/>
    </source>
</evidence>
<dbReference type="EMBL" id="CP093365">
    <property type="protein sequence ID" value="UQS83072.1"/>
    <property type="molecule type" value="Genomic_DNA"/>
</dbReference>
<keyword evidence="2 7" id="KW-0436">Ligase</keyword>
<dbReference type="Pfam" id="PF03590">
    <property type="entry name" value="AsnA"/>
    <property type="match status" value="1"/>
</dbReference>
<comment type="subcellular location">
    <subcellularLocation>
        <location evidence="7">Cytoplasm</location>
    </subcellularLocation>
</comment>
<dbReference type="PIRSF" id="PIRSF001555">
    <property type="entry name" value="Asp_ammon_ligase"/>
    <property type="match status" value="1"/>
</dbReference>
<evidence type="ECO:0000256" key="2">
    <source>
        <dbReference type="ARBA" id="ARBA00022598"/>
    </source>
</evidence>
<proteinExistence type="inferred from homology"/>
<dbReference type="InterPro" id="IPR045864">
    <property type="entry name" value="aa-tRNA-synth_II/BPL/LPL"/>
</dbReference>
<dbReference type="PANTHER" id="PTHR30073">
    <property type="entry name" value="ASPARTATE--AMMONIA LIGASE"/>
    <property type="match status" value="1"/>
</dbReference>
<dbReference type="PROSITE" id="PS50862">
    <property type="entry name" value="AA_TRNA_LIGASE_II"/>
    <property type="match status" value="1"/>
</dbReference>
<dbReference type="SUPFAM" id="SSF55681">
    <property type="entry name" value="Class II aaRS and biotin synthetases"/>
    <property type="match status" value="1"/>
</dbReference>
<comment type="catalytic activity">
    <reaction evidence="7">
        <text>L-aspartate + NH4(+) + ATP = L-asparagine + AMP + diphosphate + H(+)</text>
        <dbReference type="Rhea" id="RHEA:11372"/>
        <dbReference type="ChEBI" id="CHEBI:15378"/>
        <dbReference type="ChEBI" id="CHEBI:28938"/>
        <dbReference type="ChEBI" id="CHEBI:29991"/>
        <dbReference type="ChEBI" id="CHEBI:30616"/>
        <dbReference type="ChEBI" id="CHEBI:33019"/>
        <dbReference type="ChEBI" id="CHEBI:58048"/>
        <dbReference type="ChEBI" id="CHEBI:456215"/>
        <dbReference type="EC" id="6.3.1.1"/>
    </reaction>
</comment>
<keyword evidence="11" id="KW-1185">Reference proteome</keyword>
<name>A0ABY4PBL6_9LACO</name>
<keyword evidence="6 7" id="KW-0061">Asparagine biosynthesis</keyword>
<sequence>MTLILPEHYQAKLSLRQTQMAVQEIRTTFAKKFSSSLNLQQVTAPLFVQSKTGLNDNLNGVETPISFTAPALPGQKLEIVHSLAKWKRVALKKYSFAVHEGLYTDMKAIRKDEILDNFHSLYVDQWDWERVITRDARNLATLQYTVQQIFQAIQQVADYIRELYPQATPTLPEELYFITTQELLERYPNLTPKQREMEICRQWGAVFVMQIGATLSDGKKHDGRAPDYDDWQLNGDLLFWDELLQAVLEISSMGIRVDASALQKQITVAKVPERLQYPYHQAILHDELPLTIGGGIGQSRLCMLLLGKAHIGEVQASIWSQEMRQQCQTAQISLL</sequence>
<gene>
    <name evidence="7 10" type="primary">asnA</name>
    <name evidence="10" type="ORF">MOO47_04610</name>
</gene>
<dbReference type="GO" id="GO:0004071">
    <property type="term" value="F:aspartate-ammonia ligase activity"/>
    <property type="evidence" value="ECO:0007669"/>
    <property type="project" value="UniProtKB-EC"/>
</dbReference>
<comment type="pathway">
    <text evidence="7">Amino-acid biosynthesis; L-asparagine biosynthesis; L-asparagine from L-aspartate (ammonia route): step 1/1.</text>
</comment>
<evidence type="ECO:0000256" key="3">
    <source>
        <dbReference type="ARBA" id="ARBA00022605"/>
    </source>
</evidence>
<evidence type="ECO:0000256" key="8">
    <source>
        <dbReference type="NCBIfam" id="TIGR00669"/>
    </source>
</evidence>
<dbReference type="Proteomes" id="UP000831947">
    <property type="component" value="Chromosome"/>
</dbReference>
<keyword evidence="1 7" id="KW-0963">Cytoplasm</keyword>
<dbReference type="Gene3D" id="3.30.930.10">
    <property type="entry name" value="Bira Bifunctional Protein, Domain 2"/>
    <property type="match status" value="1"/>
</dbReference>
<evidence type="ECO:0000256" key="6">
    <source>
        <dbReference type="ARBA" id="ARBA00022888"/>
    </source>
</evidence>
<evidence type="ECO:0000256" key="4">
    <source>
        <dbReference type="ARBA" id="ARBA00022741"/>
    </source>
</evidence>
<dbReference type="PANTHER" id="PTHR30073:SF5">
    <property type="entry name" value="ASPARTATE--AMMONIA LIGASE"/>
    <property type="match status" value="1"/>
</dbReference>
<reference evidence="10 11" key="1">
    <citation type="journal article" date="2022" name="Int. J. Syst. Evol. Microbiol.">
        <title>Apilactobacillus apisilvae sp. nov., Nicolia spurrieriana gen. nov. sp. nov., Bombilactobacillus folatiphilus sp. nov. and Bombilactobacillus thymidiniphilus sp. nov., four new lactic acid bacterial isolates from stingless bees Tetragonula carbonaria and Austroplebeia australis.</title>
        <authorList>
            <person name="Oliphant S.A."/>
            <person name="Watson-Haigh N.S."/>
            <person name="Sumby K.M."/>
            <person name="Gardner J."/>
            <person name="Groom S."/>
            <person name="Jiranek V."/>
        </authorList>
    </citation>
    <scope>NUCLEOTIDE SEQUENCE [LARGE SCALE GENOMIC DNA]</scope>
    <source>
        <strain evidence="10 11">SG4_A1</strain>
    </source>
</reference>
<organism evidence="10 11">
    <name type="scientific">Bombilactobacillus thymidiniphilus</name>
    <dbReference type="NCBI Taxonomy" id="2923363"/>
    <lineage>
        <taxon>Bacteria</taxon>
        <taxon>Bacillati</taxon>
        <taxon>Bacillota</taxon>
        <taxon>Bacilli</taxon>
        <taxon>Lactobacillales</taxon>
        <taxon>Lactobacillaceae</taxon>
        <taxon>Bombilactobacillus</taxon>
    </lineage>
</organism>
<dbReference type="EC" id="6.3.1.1" evidence="7 8"/>
<dbReference type="InterPro" id="IPR004618">
    <property type="entry name" value="AsnA"/>
</dbReference>
<evidence type="ECO:0000259" key="9">
    <source>
        <dbReference type="PROSITE" id="PS50862"/>
    </source>
</evidence>
<evidence type="ECO:0000256" key="5">
    <source>
        <dbReference type="ARBA" id="ARBA00022840"/>
    </source>
</evidence>
<accession>A0ABY4PBL6</accession>
<protein>
    <recommendedName>
        <fullName evidence="7 8">Aspartate--ammonia ligase</fullName>
        <ecNumber evidence="7 8">6.3.1.1</ecNumber>
    </recommendedName>
    <alternativeName>
        <fullName evidence="7">Asparagine synthetase A</fullName>
    </alternativeName>
</protein>
<dbReference type="RefSeq" id="WP_249512299.1">
    <property type="nucleotide sequence ID" value="NZ_CP093365.1"/>
</dbReference>
<evidence type="ECO:0000256" key="1">
    <source>
        <dbReference type="ARBA" id="ARBA00022490"/>
    </source>
</evidence>
<comment type="similarity">
    <text evidence="7">Belongs to the class-II aminoacyl-tRNA synthetase family. AsnA subfamily.</text>
</comment>
<dbReference type="HAMAP" id="MF_00555">
    <property type="entry name" value="AsnA"/>
    <property type="match status" value="1"/>
</dbReference>
<feature type="domain" description="Aminoacyl-transfer RNA synthetases class-II family profile" evidence="9">
    <location>
        <begin position="23"/>
        <end position="311"/>
    </location>
</feature>